<dbReference type="AlphaFoldDB" id="A0A512DW96"/>
<dbReference type="PANTHER" id="PTHR30006">
    <property type="entry name" value="THIAMINE-BINDING PERIPLASMIC PROTEIN-RELATED"/>
    <property type="match status" value="1"/>
</dbReference>
<dbReference type="InterPro" id="IPR006059">
    <property type="entry name" value="SBP"/>
</dbReference>
<dbReference type="Pfam" id="PF13416">
    <property type="entry name" value="SBP_bac_8"/>
    <property type="match status" value="1"/>
</dbReference>
<dbReference type="CDD" id="cd13542">
    <property type="entry name" value="PBP2_FutA1_ilke"/>
    <property type="match status" value="1"/>
</dbReference>
<comment type="caution">
    <text evidence="5">The sequence shown here is derived from an EMBL/GenBank/DDBJ whole genome shotgun (WGS) entry which is preliminary data.</text>
</comment>
<evidence type="ECO:0000256" key="1">
    <source>
        <dbReference type="ARBA" id="ARBA00008520"/>
    </source>
</evidence>
<feature type="chain" id="PRO_5022036805" evidence="4">
    <location>
        <begin position="28"/>
        <end position="343"/>
    </location>
</feature>
<dbReference type="GO" id="GO:0046872">
    <property type="term" value="F:metal ion binding"/>
    <property type="evidence" value="ECO:0007669"/>
    <property type="project" value="UniProtKB-KW"/>
</dbReference>
<reference evidence="5 6" key="1">
    <citation type="submission" date="2019-07" db="EMBL/GenBank/DDBJ databases">
        <title>Whole genome shotgun sequence of Skermanella aerolata NBRC 106429.</title>
        <authorList>
            <person name="Hosoyama A."/>
            <person name="Uohara A."/>
            <person name="Ohji S."/>
            <person name="Ichikawa N."/>
        </authorList>
    </citation>
    <scope>NUCLEOTIDE SEQUENCE [LARGE SCALE GENOMIC DNA]</scope>
    <source>
        <strain evidence="5 6">NBRC 106429</strain>
    </source>
</reference>
<feature type="binding site" evidence="3">
    <location>
        <position position="224"/>
    </location>
    <ligand>
        <name>Fe cation</name>
        <dbReference type="ChEBI" id="CHEBI:24875"/>
    </ligand>
</feature>
<evidence type="ECO:0000256" key="2">
    <source>
        <dbReference type="ARBA" id="ARBA00022729"/>
    </source>
</evidence>
<keyword evidence="2 4" id="KW-0732">Signal</keyword>
<keyword evidence="3" id="KW-0408">Iron</keyword>
<dbReference type="SUPFAM" id="SSF53850">
    <property type="entry name" value="Periplasmic binding protein-like II"/>
    <property type="match status" value="1"/>
</dbReference>
<name>A0A512DW96_9PROT</name>
<dbReference type="EMBL" id="BJYZ01000023">
    <property type="protein sequence ID" value="GEO40737.1"/>
    <property type="molecule type" value="Genomic_DNA"/>
</dbReference>
<feature type="binding site" evidence="3">
    <location>
        <position position="225"/>
    </location>
    <ligand>
        <name>Fe cation</name>
        <dbReference type="ChEBI" id="CHEBI:24875"/>
    </ligand>
</feature>
<evidence type="ECO:0000256" key="3">
    <source>
        <dbReference type="PIRSR" id="PIRSR002825-1"/>
    </source>
</evidence>
<dbReference type="InterPro" id="IPR026045">
    <property type="entry name" value="Ferric-bd"/>
</dbReference>
<protein>
    <submittedName>
        <fullName evidence="5">Iron deficiency-induced protein A</fullName>
    </submittedName>
</protein>
<sequence length="343" mass="37222">MNFFARGALAAILGTAAIMGSAVSASAAEVNVYSSRHYDTDKSLYQTFTQQTGIKVNIIEGRDDELIERIRTEAGNSPADILITVDAGRLWRAQNADILQPIKSKTLEDTVPSYLREPSGLWFGLTKRARVIIYNKAAVKPSELSTYEDLADPKWKGRLLIRSSTNVYNQSLAGSILAAHGEKATEEWARGIVANLARRPQGGDSDQILAVAAGEGDIAVSNTYYFGRIAGSSKPEDKAVAEKVGVFFPNQNDRGTHVNISGAGVLKSAPNKDNAVKFLEYLVSPPAQKIFAEGNYEYPVSTVAETSPVIASWGSFKEDNLNASIFGKNNEEALKIMDRAGWK</sequence>
<organism evidence="5 6">
    <name type="scientific">Skermanella aerolata</name>
    <dbReference type="NCBI Taxonomy" id="393310"/>
    <lineage>
        <taxon>Bacteria</taxon>
        <taxon>Pseudomonadati</taxon>
        <taxon>Pseudomonadota</taxon>
        <taxon>Alphaproteobacteria</taxon>
        <taxon>Rhodospirillales</taxon>
        <taxon>Azospirillaceae</taxon>
        <taxon>Skermanella</taxon>
    </lineage>
</organism>
<dbReference type="Proteomes" id="UP000321523">
    <property type="component" value="Unassembled WGS sequence"/>
</dbReference>
<dbReference type="GO" id="GO:0030288">
    <property type="term" value="C:outer membrane-bounded periplasmic space"/>
    <property type="evidence" value="ECO:0007669"/>
    <property type="project" value="TreeGrafter"/>
</dbReference>
<evidence type="ECO:0000256" key="4">
    <source>
        <dbReference type="SAM" id="SignalP"/>
    </source>
</evidence>
<dbReference type="PANTHER" id="PTHR30006:SF15">
    <property type="entry name" value="IRON-UTILIZATION PERIPLASMIC PROTEIN"/>
    <property type="match status" value="1"/>
</dbReference>
<feature type="signal peptide" evidence="4">
    <location>
        <begin position="1"/>
        <end position="27"/>
    </location>
</feature>
<feature type="binding site" evidence="3">
    <location>
        <position position="37"/>
    </location>
    <ligand>
        <name>Fe cation</name>
        <dbReference type="ChEBI" id="CHEBI:24875"/>
    </ligand>
</feature>
<evidence type="ECO:0000313" key="6">
    <source>
        <dbReference type="Proteomes" id="UP000321523"/>
    </source>
</evidence>
<keyword evidence="3" id="KW-0479">Metal-binding</keyword>
<keyword evidence="6" id="KW-1185">Reference proteome</keyword>
<gene>
    <name evidence="5" type="primary">idiA</name>
    <name evidence="5" type="ORF">SAE02_48850</name>
</gene>
<dbReference type="OrthoDB" id="9769567at2"/>
<comment type="similarity">
    <text evidence="1">Belongs to the bacterial solute-binding protein 1 family.</text>
</comment>
<accession>A0A512DW96</accession>
<dbReference type="Gene3D" id="3.40.190.10">
    <property type="entry name" value="Periplasmic binding protein-like II"/>
    <property type="match status" value="2"/>
</dbReference>
<dbReference type="RefSeq" id="WP_044428686.1">
    <property type="nucleotide sequence ID" value="NZ_BJYZ01000023.1"/>
</dbReference>
<evidence type="ECO:0000313" key="5">
    <source>
        <dbReference type="EMBL" id="GEO40737.1"/>
    </source>
</evidence>
<dbReference type="PIRSF" id="PIRSF002825">
    <property type="entry name" value="CfbpA"/>
    <property type="match status" value="1"/>
</dbReference>
<proteinExistence type="inferred from homology"/>